<evidence type="ECO:0000313" key="1">
    <source>
        <dbReference type="EMBL" id="VVC28907.1"/>
    </source>
</evidence>
<organism evidence="1 2">
    <name type="scientific">Cinara cedri</name>
    <dbReference type="NCBI Taxonomy" id="506608"/>
    <lineage>
        <taxon>Eukaryota</taxon>
        <taxon>Metazoa</taxon>
        <taxon>Ecdysozoa</taxon>
        <taxon>Arthropoda</taxon>
        <taxon>Hexapoda</taxon>
        <taxon>Insecta</taxon>
        <taxon>Pterygota</taxon>
        <taxon>Neoptera</taxon>
        <taxon>Paraneoptera</taxon>
        <taxon>Hemiptera</taxon>
        <taxon>Sternorrhyncha</taxon>
        <taxon>Aphidomorpha</taxon>
        <taxon>Aphidoidea</taxon>
        <taxon>Aphididae</taxon>
        <taxon>Lachninae</taxon>
        <taxon>Cinara</taxon>
    </lineage>
</organism>
<reference evidence="1 2" key="1">
    <citation type="submission" date="2019-08" db="EMBL/GenBank/DDBJ databases">
        <authorList>
            <person name="Alioto T."/>
            <person name="Alioto T."/>
            <person name="Gomez Garrido J."/>
        </authorList>
    </citation>
    <scope>NUCLEOTIDE SEQUENCE [LARGE SCALE GENOMIC DNA]</scope>
</reference>
<name>A0A5E4MGF7_9HEMI</name>
<accession>A0A5E4MGF7</accession>
<proteinExistence type="predicted"/>
<gene>
    <name evidence="1" type="ORF">CINCED_3A002048</name>
</gene>
<protein>
    <submittedName>
        <fullName evidence="1">Uncharacterized protein</fullName>
    </submittedName>
</protein>
<sequence>MKNSNRQFLQGFVTFENCIMKLLTFVTFFVIFCVITTKTGVHGGEFVDIVNKIFNYNATNDNNSTSFWTTANPYKLKICPFGETLDLVTRKCYAPAKLTTPIVFEYEHDEDAGHEVV</sequence>
<dbReference type="AlphaFoldDB" id="A0A5E4MGF7"/>
<evidence type="ECO:0000313" key="2">
    <source>
        <dbReference type="Proteomes" id="UP000325440"/>
    </source>
</evidence>
<dbReference type="EMBL" id="CABPRJ010000485">
    <property type="protein sequence ID" value="VVC28907.1"/>
    <property type="molecule type" value="Genomic_DNA"/>
</dbReference>
<keyword evidence="2" id="KW-1185">Reference proteome</keyword>
<dbReference type="Proteomes" id="UP000325440">
    <property type="component" value="Unassembled WGS sequence"/>
</dbReference>